<dbReference type="AlphaFoldDB" id="A0A432UZS3"/>
<dbReference type="Gene3D" id="3.10.580.10">
    <property type="entry name" value="CBS-domain"/>
    <property type="match status" value="1"/>
</dbReference>
<dbReference type="RefSeq" id="WP_128625539.1">
    <property type="nucleotide sequence ID" value="NZ_ML133517.1"/>
</dbReference>
<feature type="domain" description="CBS" evidence="3">
    <location>
        <begin position="97"/>
        <end position="153"/>
    </location>
</feature>
<dbReference type="SUPFAM" id="SSF54631">
    <property type="entry name" value="CBS-domain pair"/>
    <property type="match status" value="1"/>
</dbReference>
<reference evidence="4 5" key="1">
    <citation type="submission" date="2018-11" db="EMBL/GenBank/DDBJ databases">
        <title>Pseudaminobacter arsenicus sp. nov., an arsenic-resistant bacterium isolated from arsenic-rich aquifers.</title>
        <authorList>
            <person name="Mu Y."/>
        </authorList>
    </citation>
    <scope>NUCLEOTIDE SEQUENCE [LARGE SCALE GENOMIC DNA]</scope>
    <source>
        <strain evidence="4 5">CB3</strain>
    </source>
</reference>
<dbReference type="PANTHER" id="PTHR43080:SF2">
    <property type="entry name" value="CBS DOMAIN-CONTAINING PROTEIN"/>
    <property type="match status" value="1"/>
</dbReference>
<keyword evidence="5" id="KW-1185">Reference proteome</keyword>
<keyword evidence="1 2" id="KW-0129">CBS domain</keyword>
<organism evidence="4 5">
    <name type="scientific">Borborobacter arsenicus</name>
    <dbReference type="NCBI Taxonomy" id="1851146"/>
    <lineage>
        <taxon>Bacteria</taxon>
        <taxon>Pseudomonadati</taxon>
        <taxon>Pseudomonadota</taxon>
        <taxon>Alphaproteobacteria</taxon>
        <taxon>Hyphomicrobiales</taxon>
        <taxon>Phyllobacteriaceae</taxon>
        <taxon>Borborobacter</taxon>
    </lineage>
</organism>
<evidence type="ECO:0000259" key="3">
    <source>
        <dbReference type="PROSITE" id="PS51371"/>
    </source>
</evidence>
<dbReference type="Proteomes" id="UP000281647">
    <property type="component" value="Unassembled WGS sequence"/>
</dbReference>
<name>A0A432UZS3_9HYPH</name>
<proteinExistence type="predicted"/>
<dbReference type="CDD" id="cd04586">
    <property type="entry name" value="CBS_pair_BON_assoc"/>
    <property type="match status" value="1"/>
</dbReference>
<dbReference type="SMART" id="SM00116">
    <property type="entry name" value="CBS"/>
    <property type="match status" value="2"/>
</dbReference>
<comment type="caution">
    <text evidence="4">The sequence shown here is derived from an EMBL/GenBank/DDBJ whole genome shotgun (WGS) entry which is preliminary data.</text>
</comment>
<evidence type="ECO:0000313" key="4">
    <source>
        <dbReference type="EMBL" id="RUM95348.1"/>
    </source>
</evidence>
<evidence type="ECO:0000256" key="2">
    <source>
        <dbReference type="PROSITE-ProRule" id="PRU00703"/>
    </source>
</evidence>
<protein>
    <submittedName>
        <fullName evidence="4">CBS domain-containing protein</fullName>
    </submittedName>
</protein>
<dbReference type="OrthoDB" id="9783590at2"/>
<evidence type="ECO:0000256" key="1">
    <source>
        <dbReference type="ARBA" id="ARBA00023122"/>
    </source>
</evidence>
<dbReference type="Pfam" id="PF00571">
    <property type="entry name" value="CBS"/>
    <property type="match status" value="2"/>
</dbReference>
<dbReference type="InterPro" id="IPR051257">
    <property type="entry name" value="Diverse_CBS-Domain"/>
</dbReference>
<accession>A0A432UZS3</accession>
<sequence length="157" mass="17396">MRIRDLMTSDPVVVHPETPVEDIAGLLLAHRINGVPVVDENRRLLGVVTAADLIHRAADERLEPRESLWKENFWISFLGPEGAQPGKAEGRTAAEVMTHEVHSVAPDDHPLVAARLMADYGLTSLPVIEAGMVIGVVSRIDLLRRLHELENPLKREN</sequence>
<dbReference type="EMBL" id="RKST01000048">
    <property type="protein sequence ID" value="RUM95348.1"/>
    <property type="molecule type" value="Genomic_DNA"/>
</dbReference>
<gene>
    <name evidence="4" type="ORF">EET67_23725</name>
</gene>
<dbReference type="InterPro" id="IPR000644">
    <property type="entry name" value="CBS_dom"/>
</dbReference>
<dbReference type="PROSITE" id="PS51371">
    <property type="entry name" value="CBS"/>
    <property type="match status" value="2"/>
</dbReference>
<dbReference type="InterPro" id="IPR046342">
    <property type="entry name" value="CBS_dom_sf"/>
</dbReference>
<feature type="domain" description="CBS" evidence="3">
    <location>
        <begin position="7"/>
        <end position="63"/>
    </location>
</feature>
<dbReference type="PANTHER" id="PTHR43080">
    <property type="entry name" value="CBS DOMAIN-CONTAINING PROTEIN CBSX3, MITOCHONDRIAL"/>
    <property type="match status" value="1"/>
</dbReference>
<evidence type="ECO:0000313" key="5">
    <source>
        <dbReference type="Proteomes" id="UP000281647"/>
    </source>
</evidence>